<protein>
    <submittedName>
        <fullName evidence="8">NAD(P)H-dependent oxidoreductase subunit E</fullName>
    </submittedName>
</protein>
<dbReference type="InterPro" id="IPR036249">
    <property type="entry name" value="Thioredoxin-like_sf"/>
</dbReference>
<dbReference type="Gene3D" id="3.40.30.10">
    <property type="entry name" value="Glutaredoxin"/>
    <property type="match status" value="1"/>
</dbReference>
<dbReference type="GO" id="GO:0010181">
    <property type="term" value="F:FMN binding"/>
    <property type="evidence" value="ECO:0007669"/>
    <property type="project" value="InterPro"/>
</dbReference>
<evidence type="ECO:0000259" key="7">
    <source>
        <dbReference type="SMART" id="SM00928"/>
    </source>
</evidence>
<keyword evidence="3" id="KW-0004">4Fe-4S</keyword>
<dbReference type="InterPro" id="IPR041921">
    <property type="entry name" value="NuoE_N"/>
</dbReference>
<dbReference type="SUPFAM" id="SSF142984">
    <property type="entry name" value="Nqo1 middle domain-like"/>
    <property type="match status" value="1"/>
</dbReference>
<comment type="similarity">
    <text evidence="2">Belongs to the complex I 51 kDa subunit family.</text>
</comment>
<keyword evidence="4" id="KW-0479">Metal-binding</keyword>
<dbReference type="Pfam" id="PF01512">
    <property type="entry name" value="Complex1_51K"/>
    <property type="match status" value="1"/>
</dbReference>
<evidence type="ECO:0000256" key="5">
    <source>
        <dbReference type="ARBA" id="ARBA00023004"/>
    </source>
</evidence>
<evidence type="ECO:0000313" key="8">
    <source>
        <dbReference type="EMBL" id="MBK0392388.1"/>
    </source>
</evidence>
<evidence type="ECO:0000256" key="4">
    <source>
        <dbReference type="ARBA" id="ARBA00022723"/>
    </source>
</evidence>
<dbReference type="Pfam" id="PF10589">
    <property type="entry name" value="NADH_4Fe-4S"/>
    <property type="match status" value="1"/>
</dbReference>
<dbReference type="SUPFAM" id="SSF142019">
    <property type="entry name" value="Nqo1 FMN-binding domain-like"/>
    <property type="match status" value="1"/>
</dbReference>
<proteinExistence type="inferred from homology"/>
<dbReference type="RefSeq" id="WP_200787327.1">
    <property type="nucleotide sequence ID" value="NZ_JAEDAO010000001.1"/>
</dbReference>
<dbReference type="FunFam" id="3.10.20.600:FF:000006">
    <property type="entry name" value="Formate dehydrogenase, beta subunit"/>
    <property type="match status" value="1"/>
</dbReference>
<dbReference type="SUPFAM" id="SSF140490">
    <property type="entry name" value="Nqo1C-terminal domain-like"/>
    <property type="match status" value="1"/>
</dbReference>
<gene>
    <name evidence="8" type="ORF">I8E28_07280</name>
</gene>
<dbReference type="PROSITE" id="PS00645">
    <property type="entry name" value="COMPLEX1_51K_2"/>
    <property type="match status" value="1"/>
</dbReference>
<keyword evidence="5" id="KW-0408">Iron</keyword>
<dbReference type="SUPFAM" id="SSF52833">
    <property type="entry name" value="Thioredoxin-like"/>
    <property type="match status" value="1"/>
</dbReference>
<dbReference type="EMBL" id="JAEDAO010000001">
    <property type="protein sequence ID" value="MBK0392388.1"/>
    <property type="molecule type" value="Genomic_DNA"/>
</dbReference>
<evidence type="ECO:0000256" key="1">
    <source>
        <dbReference type="ARBA" id="ARBA00001917"/>
    </source>
</evidence>
<comment type="caution">
    <text evidence="8">The sequence shown here is derived from an EMBL/GenBank/DDBJ whole genome shotgun (WGS) entry which is preliminary data.</text>
</comment>
<dbReference type="Gene3D" id="1.10.10.1590">
    <property type="entry name" value="NADH-quinone oxidoreductase subunit E"/>
    <property type="match status" value="1"/>
</dbReference>
<dbReference type="InterPro" id="IPR001949">
    <property type="entry name" value="NADH-UbQ_OxRdtase_51kDa_CS"/>
</dbReference>
<dbReference type="PANTHER" id="PTHR43578">
    <property type="entry name" value="NADH-QUINONE OXIDOREDUCTASE SUBUNIT F"/>
    <property type="match status" value="1"/>
</dbReference>
<evidence type="ECO:0000256" key="6">
    <source>
        <dbReference type="ARBA" id="ARBA00023014"/>
    </source>
</evidence>
<dbReference type="Proteomes" id="UP000617041">
    <property type="component" value="Unassembled WGS sequence"/>
</dbReference>
<dbReference type="GO" id="GO:0046872">
    <property type="term" value="F:metal ion binding"/>
    <property type="evidence" value="ECO:0007669"/>
    <property type="project" value="UniProtKB-KW"/>
</dbReference>
<evidence type="ECO:0000313" key="9">
    <source>
        <dbReference type="Proteomes" id="UP000617041"/>
    </source>
</evidence>
<dbReference type="InterPro" id="IPR019575">
    <property type="entry name" value="Nuop51_4Fe4S-bd"/>
</dbReference>
<dbReference type="InterPro" id="IPR037207">
    <property type="entry name" value="Nuop51_4Fe4S-bd_sf"/>
</dbReference>
<dbReference type="InterPro" id="IPR037225">
    <property type="entry name" value="Nuo51_FMN-bd_sf"/>
</dbReference>
<dbReference type="PROSITE" id="PS00644">
    <property type="entry name" value="COMPLEX1_51K_1"/>
    <property type="match status" value="1"/>
</dbReference>
<dbReference type="GO" id="GO:0008137">
    <property type="term" value="F:NADH dehydrogenase (ubiquinone) activity"/>
    <property type="evidence" value="ECO:0007669"/>
    <property type="project" value="InterPro"/>
</dbReference>
<accession>A0A934Q0C3</accession>
<sequence>MNHPVPSRQVQEVALGSAEQLRERIRRKSKLKGRQPNEQALADVRACIGDKPADGHRRDLLIEHLHAINDRFGALREPHLVALAREMNIPMAEVYEVATFYHHFDVVRGDAVVPALTVRVCDSLACEMAGAQDLLRKLPAILGTDVRVEAAPCIGRCEQAPAVAVHQRAVPFATPEKVAAAAKDRKACNAQLAHAGATFEPAALAEKSVSPPQAQVTERPAYVDYVTYRQHGGYSVPQAIARGELDHEDVIKAMESSGLRGLGGAGFPAGRKWRIVREQPAPRLMAVNIDEGEPGTFKDRTYLERDPHRFLEGLLVAAQVVGTEAVYIYLRDEYSDVRVLLQHELKKLLADPPCPLPHIELRRGAGAYICGEESAMIESIEGKRGEPRMRPPYIAQIGLFGRPTLEHNFETLYWVRDIVQRGPQWFVGFGRNGRKGLRSFSVSGRVKLPGVKLAPAGITLKELVDEYCGGMQDGHQLYAYLPGGASGGILPASMADIPLDFDTLQPHGCFIGSAAVMVLSDQDRARDAALNVMRFFSHESCGQCTPCRVGTAKAAALMEAPRWDTATLEDLSQVMGDASICGLGQAAPNPIRCVEKYFPHEI</sequence>
<feature type="domain" description="NADH-ubiquinone oxidoreductase 51kDa subunit iron-sulphur binding" evidence="7">
    <location>
        <begin position="526"/>
        <end position="571"/>
    </location>
</feature>
<organism evidence="8 9">
    <name type="scientific">Ramlibacter algicola</name>
    <dbReference type="NCBI Taxonomy" id="2795217"/>
    <lineage>
        <taxon>Bacteria</taxon>
        <taxon>Pseudomonadati</taxon>
        <taxon>Pseudomonadota</taxon>
        <taxon>Betaproteobacteria</taxon>
        <taxon>Burkholderiales</taxon>
        <taxon>Comamonadaceae</taxon>
        <taxon>Ramlibacter</taxon>
    </lineage>
</organism>
<dbReference type="SMART" id="SM00928">
    <property type="entry name" value="NADH_4Fe-4S"/>
    <property type="match status" value="1"/>
</dbReference>
<dbReference type="GO" id="GO:0051539">
    <property type="term" value="F:4 iron, 4 sulfur cluster binding"/>
    <property type="evidence" value="ECO:0007669"/>
    <property type="project" value="UniProtKB-KW"/>
</dbReference>
<name>A0A934Q0C3_9BURK</name>
<keyword evidence="6" id="KW-0411">Iron-sulfur</keyword>
<keyword evidence="9" id="KW-1185">Reference proteome</keyword>
<dbReference type="AlphaFoldDB" id="A0A934Q0C3"/>
<dbReference type="PANTHER" id="PTHR43578:SF3">
    <property type="entry name" value="NADH-QUINONE OXIDOREDUCTASE SUBUNIT F"/>
    <property type="match status" value="1"/>
</dbReference>
<dbReference type="Gene3D" id="3.40.50.11540">
    <property type="entry name" value="NADH-ubiquinone oxidoreductase 51kDa subunit"/>
    <property type="match status" value="1"/>
</dbReference>
<dbReference type="InterPro" id="IPR011538">
    <property type="entry name" value="Nuo51_FMN-bd"/>
</dbReference>
<dbReference type="Gene3D" id="1.20.1440.230">
    <property type="entry name" value="NADH-ubiquinone oxidoreductase 51kDa subunit, iron-sulphur binding domain"/>
    <property type="match status" value="1"/>
</dbReference>
<dbReference type="Pfam" id="PF01257">
    <property type="entry name" value="2Fe-2S_thioredx"/>
    <property type="match status" value="1"/>
</dbReference>
<evidence type="ECO:0000256" key="2">
    <source>
        <dbReference type="ARBA" id="ARBA00007523"/>
    </source>
</evidence>
<dbReference type="CDD" id="cd03082">
    <property type="entry name" value="TRX_Fd_NuoE_W_FDH_beta"/>
    <property type="match status" value="1"/>
</dbReference>
<dbReference type="Gene3D" id="3.10.20.600">
    <property type="match status" value="1"/>
</dbReference>
<comment type="cofactor">
    <cofactor evidence="1">
        <name>FMN</name>
        <dbReference type="ChEBI" id="CHEBI:58210"/>
    </cofactor>
</comment>
<evidence type="ECO:0000256" key="3">
    <source>
        <dbReference type="ARBA" id="ARBA00022485"/>
    </source>
</evidence>
<reference evidence="8" key="1">
    <citation type="submission" date="2020-12" db="EMBL/GenBank/DDBJ databases">
        <title>Ramlibacter sp. nov., isolated from a freshwater alga, Cryptomonas.</title>
        <authorList>
            <person name="Kim H.M."/>
            <person name="Jeon C.O."/>
        </authorList>
    </citation>
    <scope>NUCLEOTIDE SEQUENCE</scope>
    <source>
        <strain evidence="8">CrO1</strain>
    </source>
</reference>